<dbReference type="Proteomes" id="UP000193685">
    <property type="component" value="Unassembled WGS sequence"/>
</dbReference>
<gene>
    <name evidence="7" type="ORF">BCR37DRAFT_352132</name>
</gene>
<dbReference type="GO" id="GO:0046961">
    <property type="term" value="F:proton-transporting ATPase activity, rotational mechanism"/>
    <property type="evidence" value="ECO:0007669"/>
    <property type="project" value="InterPro"/>
</dbReference>
<keyword evidence="4" id="KW-0406">Ion transport</keyword>
<dbReference type="InterPro" id="IPR011987">
    <property type="entry name" value="ATPase_V1-cplx_hsu_C"/>
</dbReference>
<dbReference type="InterPro" id="IPR000225">
    <property type="entry name" value="Armadillo"/>
</dbReference>
<dbReference type="PANTHER" id="PTHR10698">
    <property type="entry name" value="V-TYPE PROTON ATPASE SUBUNIT H"/>
    <property type="match status" value="1"/>
</dbReference>
<name>A0A1Y2EV56_PROLT</name>
<dbReference type="STRING" id="56484.A0A1Y2EV56"/>
<proteinExistence type="inferred from homology"/>
<dbReference type="InterPro" id="IPR011989">
    <property type="entry name" value="ARM-like"/>
</dbReference>
<evidence type="ECO:0000256" key="5">
    <source>
        <dbReference type="PROSITE-ProRule" id="PRU00259"/>
    </source>
</evidence>
<dbReference type="Pfam" id="PF11698">
    <property type="entry name" value="V-ATPase_H_C"/>
    <property type="match status" value="1"/>
</dbReference>
<dbReference type="Gene3D" id="1.25.10.10">
    <property type="entry name" value="Leucine-rich Repeat Variant"/>
    <property type="match status" value="1"/>
</dbReference>
<keyword evidence="8" id="KW-1185">Reference proteome</keyword>
<feature type="domain" description="ATPase V1 complex subunit H C-terminal" evidence="6">
    <location>
        <begin position="304"/>
        <end position="420"/>
    </location>
</feature>
<evidence type="ECO:0000256" key="2">
    <source>
        <dbReference type="ARBA" id="ARBA00022448"/>
    </source>
</evidence>
<keyword evidence="2" id="KW-0813">Transport</keyword>
<sequence length="422" mass="47064">MASILSPFLASLADNIRARPIPWQGYQRAGLITDEQVERIKAIDKQPLAKKRELLEKESREYAQLLMKLVREMKRVDILQYTLVLLSDLAQSSEVLSEALAQEDTAALVALLDHEDEQIPLLAAQALNCIPTPLSTDAQAPFFAWFKQQAAKRDHPDLQSVGVQGLANVLRTSNVRAAFYKDKENAQQLVALLTSNGGIQLTYNVLLVFWLLSFDKEIASKLHADLELIPKLVHVLRHSIKEKISRLAVGILRNMAANKADRHTMIALDLLPLLKTLHSRGSADPEIQADLDALLTYLQDSQAEMTSLDAYKAELASGQLAWSPVHRSETFWRDHARLLLQHEGDLLKQLARILSTATDTVSQAVAAHDVGCFVKANPESRKLVERLGAKTKVMELMASKDPEVRFEALGTVQILLSKAWEK</sequence>
<dbReference type="GO" id="GO:0000221">
    <property type="term" value="C:vacuolar proton-transporting V-type ATPase, V1 domain"/>
    <property type="evidence" value="ECO:0007669"/>
    <property type="project" value="InterPro"/>
</dbReference>
<reference evidence="7 8" key="1">
    <citation type="submission" date="2016-07" db="EMBL/GenBank/DDBJ databases">
        <title>Pervasive Adenine N6-methylation of Active Genes in Fungi.</title>
        <authorList>
            <consortium name="DOE Joint Genome Institute"/>
            <person name="Mondo S.J."/>
            <person name="Dannebaum R.O."/>
            <person name="Kuo R.C."/>
            <person name="Labutti K."/>
            <person name="Haridas S."/>
            <person name="Kuo A."/>
            <person name="Salamov A."/>
            <person name="Ahrendt S.R."/>
            <person name="Lipzen A."/>
            <person name="Sullivan W."/>
            <person name="Andreopoulos W.B."/>
            <person name="Clum A."/>
            <person name="Lindquist E."/>
            <person name="Daum C."/>
            <person name="Ramamoorthy G.K."/>
            <person name="Gryganskyi A."/>
            <person name="Culley D."/>
            <person name="Magnuson J.K."/>
            <person name="James T.Y."/>
            <person name="O'Malley M.A."/>
            <person name="Stajich J.E."/>
            <person name="Spatafora J.W."/>
            <person name="Visel A."/>
            <person name="Grigoriev I.V."/>
        </authorList>
    </citation>
    <scope>NUCLEOTIDE SEQUENCE [LARGE SCALE GENOMIC DNA]</scope>
    <source>
        <strain evidence="7 8">12-1054</strain>
    </source>
</reference>
<comment type="caution">
    <text evidence="7">The sequence shown here is derived from an EMBL/GenBank/DDBJ whole genome shotgun (WGS) entry which is preliminary data.</text>
</comment>
<dbReference type="PIRSF" id="PIRSF032184">
    <property type="entry name" value="ATPase_V1_H"/>
    <property type="match status" value="1"/>
</dbReference>
<dbReference type="PROSITE" id="PS50176">
    <property type="entry name" value="ARM_REPEAT"/>
    <property type="match status" value="1"/>
</dbReference>
<dbReference type="InterPro" id="IPR038497">
    <property type="entry name" value="ATPase_V1-cplx_hsu_C_sf"/>
</dbReference>
<dbReference type="GO" id="GO:0000329">
    <property type="term" value="C:fungal-type vacuole membrane"/>
    <property type="evidence" value="ECO:0007669"/>
    <property type="project" value="TreeGrafter"/>
</dbReference>
<dbReference type="RefSeq" id="XP_040722331.1">
    <property type="nucleotide sequence ID" value="XM_040868107.1"/>
</dbReference>
<dbReference type="PANTHER" id="PTHR10698:SF0">
    <property type="entry name" value="V-TYPE PROTON ATPASE SUBUNIT H"/>
    <property type="match status" value="1"/>
</dbReference>
<feature type="repeat" description="ARM" evidence="5">
    <location>
        <begin position="227"/>
        <end position="266"/>
    </location>
</feature>
<evidence type="ECO:0000313" key="8">
    <source>
        <dbReference type="Proteomes" id="UP000193685"/>
    </source>
</evidence>
<dbReference type="Pfam" id="PF03224">
    <property type="entry name" value="V-ATPase_H_N"/>
    <property type="match status" value="1"/>
</dbReference>
<comment type="similarity">
    <text evidence="1">Belongs to the V-ATPase H subunit family.</text>
</comment>
<dbReference type="SMART" id="SM00185">
    <property type="entry name" value="ARM"/>
    <property type="match status" value="2"/>
</dbReference>
<evidence type="ECO:0000256" key="4">
    <source>
        <dbReference type="ARBA" id="ARBA00023065"/>
    </source>
</evidence>
<protein>
    <submittedName>
        <fullName evidence="7">Armadillo-type protein</fullName>
    </submittedName>
</protein>
<evidence type="ECO:0000313" key="7">
    <source>
        <dbReference type="EMBL" id="ORY75458.1"/>
    </source>
</evidence>
<evidence type="ECO:0000256" key="1">
    <source>
        <dbReference type="ARBA" id="ARBA00008613"/>
    </source>
</evidence>
<dbReference type="InterPro" id="IPR016024">
    <property type="entry name" value="ARM-type_fold"/>
</dbReference>
<dbReference type="AlphaFoldDB" id="A0A1Y2EV56"/>
<evidence type="ECO:0000256" key="3">
    <source>
        <dbReference type="ARBA" id="ARBA00022781"/>
    </source>
</evidence>
<dbReference type="GeneID" id="63784706"/>
<evidence type="ECO:0000259" key="6">
    <source>
        <dbReference type="Pfam" id="PF11698"/>
    </source>
</evidence>
<keyword evidence="3" id="KW-0375">Hydrogen ion transport</keyword>
<dbReference type="InterPro" id="IPR004908">
    <property type="entry name" value="ATPase_V1-cplx_hsu"/>
</dbReference>
<accession>A0A1Y2EV56</accession>
<dbReference type="OMA" id="HSGHLRW"/>
<organism evidence="7 8">
    <name type="scientific">Protomyces lactucae-debilis</name>
    <dbReference type="NCBI Taxonomy" id="2754530"/>
    <lineage>
        <taxon>Eukaryota</taxon>
        <taxon>Fungi</taxon>
        <taxon>Dikarya</taxon>
        <taxon>Ascomycota</taxon>
        <taxon>Taphrinomycotina</taxon>
        <taxon>Taphrinomycetes</taxon>
        <taxon>Taphrinales</taxon>
        <taxon>Protomycetaceae</taxon>
        <taxon>Protomyces</taxon>
    </lineage>
</organism>
<dbReference type="Gene3D" id="1.25.40.150">
    <property type="entry name" value="V-type ATPase, subunit H, C-terminal domain"/>
    <property type="match status" value="1"/>
</dbReference>
<dbReference type="OrthoDB" id="10263554at2759"/>
<dbReference type="EMBL" id="MCFI01000026">
    <property type="protein sequence ID" value="ORY75458.1"/>
    <property type="molecule type" value="Genomic_DNA"/>
</dbReference>
<dbReference type="SUPFAM" id="SSF48371">
    <property type="entry name" value="ARM repeat"/>
    <property type="match status" value="1"/>
</dbReference>